<dbReference type="Pfam" id="PF13430">
    <property type="entry name" value="DUF4112"/>
    <property type="match status" value="1"/>
</dbReference>
<dbReference type="InterPro" id="IPR025187">
    <property type="entry name" value="DUF4112"/>
</dbReference>
<dbReference type="PANTHER" id="PTHR35519:SF1">
    <property type="entry name" value="YALI0C06193P"/>
    <property type="match status" value="1"/>
</dbReference>
<feature type="transmembrane region" description="Helical" evidence="1">
    <location>
        <begin position="134"/>
        <end position="160"/>
    </location>
</feature>
<keyword evidence="1" id="KW-0472">Membrane</keyword>
<dbReference type="EMBL" id="LPNN01000003">
    <property type="protein sequence ID" value="OEJ90593.1"/>
    <property type="molecule type" value="Genomic_DNA"/>
</dbReference>
<evidence type="ECO:0000313" key="3">
    <source>
        <dbReference type="Proteomes" id="UP000095358"/>
    </source>
</evidence>
<keyword evidence="1" id="KW-0812">Transmembrane</keyword>
<dbReference type="PANTHER" id="PTHR35519">
    <property type="entry name" value="MEMBRANE PROTEINS"/>
    <property type="match status" value="1"/>
</dbReference>
<keyword evidence="3" id="KW-1185">Reference proteome</keyword>
<protein>
    <submittedName>
        <fullName evidence="2">Putative membrane protein</fullName>
    </submittedName>
</protein>
<keyword evidence="1" id="KW-1133">Transmembrane helix</keyword>
<feature type="transmembrane region" description="Helical" evidence="1">
    <location>
        <begin position="84"/>
        <end position="113"/>
    </location>
</feature>
<evidence type="ECO:0000256" key="1">
    <source>
        <dbReference type="SAM" id="Phobius"/>
    </source>
</evidence>
<evidence type="ECO:0000313" key="2">
    <source>
        <dbReference type="EMBL" id="OEJ90593.1"/>
    </source>
</evidence>
<name>A0A1E5RV78_HANUV</name>
<dbReference type="Proteomes" id="UP000095358">
    <property type="component" value="Unassembled WGS sequence"/>
</dbReference>
<accession>A0A1E5RV78</accession>
<dbReference type="VEuPathDB" id="FungiDB:AWRI3580_g1399"/>
<sequence length="208" mass="24039">MSNYLKSFVESQAEGTAENYVMDKFNAFANKKYQCKDPFRDAETNKRLKLPDELQPSKEDKKFWKQCQNKAWRDDQCFLSICGFYMSAGCLSIGSCPLVVLIPVIGPLFMYYIHSKLIKRCREKRPGMLSEDKIAKMYANIAFDLLIAFPPILGTFFTWMNGCSTRNCAMIYNAMCKELQKNIKQETHDLEIQSVKPSNIEGYQRALK</sequence>
<gene>
    <name evidence="2" type="ORF">AWRI3580_g1399</name>
</gene>
<reference evidence="3" key="1">
    <citation type="journal article" date="2016" name="Genome Announc.">
        <title>Genome sequences of three species of Hanseniaspora isolated from spontaneous wine fermentations.</title>
        <authorList>
            <person name="Sternes P.R."/>
            <person name="Lee D."/>
            <person name="Kutyna D.R."/>
            <person name="Borneman A.R."/>
        </authorList>
    </citation>
    <scope>NUCLEOTIDE SEQUENCE [LARGE SCALE GENOMIC DNA]</scope>
    <source>
        <strain evidence="3">AWRI3580</strain>
    </source>
</reference>
<comment type="caution">
    <text evidence="2">The sequence shown here is derived from an EMBL/GenBank/DDBJ whole genome shotgun (WGS) entry which is preliminary data.</text>
</comment>
<proteinExistence type="predicted"/>
<dbReference type="AlphaFoldDB" id="A0A1E5RV78"/>
<organism evidence="2 3">
    <name type="scientific">Hanseniaspora uvarum</name>
    <name type="common">Yeast</name>
    <name type="synonym">Kloeckera apiculata</name>
    <dbReference type="NCBI Taxonomy" id="29833"/>
    <lineage>
        <taxon>Eukaryota</taxon>
        <taxon>Fungi</taxon>
        <taxon>Dikarya</taxon>
        <taxon>Ascomycota</taxon>
        <taxon>Saccharomycotina</taxon>
        <taxon>Saccharomycetes</taxon>
        <taxon>Saccharomycodales</taxon>
        <taxon>Saccharomycodaceae</taxon>
        <taxon>Hanseniaspora</taxon>
    </lineage>
</organism>
<dbReference type="OrthoDB" id="2103474at2759"/>